<comment type="caution">
    <text evidence="8">The sequence shown here is derived from an EMBL/GenBank/DDBJ whole genome shotgun (WGS) entry which is preliminary data.</text>
</comment>
<name>A0A369T7V8_9PROT</name>
<sequence length="253" mass="27180">MPFIPLRDDNPRILIERPYVTWTIIIVCVALFLLELAGGRDFARFVTFSFGLIPSVLLGLKELPPALDAIPAWATLFTAMFLHGGLMHLVGNMLFLGIFGDNIEDSMGHRRFVAFYLLCGVAASMAHVLVAPTATQPMVGASGAISGVLGAYLMLHPKAWVTILVFIIPITLPAWLLLGFWIGFQVFSALTGSGGGVAWWAHIGGFAAGCILIIPFRHKTIPLGGGGGSSYPKGIRLKRRRPGDTAGGPWGRT</sequence>
<keyword evidence="8" id="KW-0378">Hydrolase</keyword>
<dbReference type="FunFam" id="1.20.1540.10:FF:000027">
    <property type="entry name" value="Rhomboid family intramembrane serine protease"/>
    <property type="match status" value="1"/>
</dbReference>
<dbReference type="EMBL" id="QPMH01000012">
    <property type="protein sequence ID" value="RDD61403.1"/>
    <property type="molecule type" value="Genomic_DNA"/>
</dbReference>
<dbReference type="Pfam" id="PF01694">
    <property type="entry name" value="Rhomboid"/>
    <property type="match status" value="1"/>
</dbReference>
<dbReference type="Proteomes" id="UP000253941">
    <property type="component" value="Unassembled WGS sequence"/>
</dbReference>
<organism evidence="8 9">
    <name type="scientific">Ferruginivarius sediminum</name>
    <dbReference type="NCBI Taxonomy" id="2661937"/>
    <lineage>
        <taxon>Bacteria</taxon>
        <taxon>Pseudomonadati</taxon>
        <taxon>Pseudomonadota</taxon>
        <taxon>Alphaproteobacteria</taxon>
        <taxon>Rhodospirillales</taxon>
        <taxon>Rhodospirillaceae</taxon>
        <taxon>Ferruginivarius</taxon>
    </lineage>
</organism>
<dbReference type="AlphaFoldDB" id="A0A369T7V8"/>
<protein>
    <submittedName>
        <fullName evidence="8">Rhomboid family intramembrane serine protease</fullName>
    </submittedName>
</protein>
<evidence type="ECO:0000313" key="8">
    <source>
        <dbReference type="EMBL" id="RDD61403.1"/>
    </source>
</evidence>
<keyword evidence="2 6" id="KW-0812">Transmembrane</keyword>
<feature type="transmembrane region" description="Helical" evidence="6">
    <location>
        <begin position="72"/>
        <end position="100"/>
    </location>
</feature>
<dbReference type="GO" id="GO:0016020">
    <property type="term" value="C:membrane"/>
    <property type="evidence" value="ECO:0007669"/>
    <property type="project" value="UniProtKB-SubCell"/>
</dbReference>
<dbReference type="SUPFAM" id="SSF144091">
    <property type="entry name" value="Rhomboid-like"/>
    <property type="match status" value="1"/>
</dbReference>
<dbReference type="InterPro" id="IPR022764">
    <property type="entry name" value="Peptidase_S54_rhomboid_dom"/>
</dbReference>
<feature type="transmembrane region" description="Helical" evidence="6">
    <location>
        <begin position="162"/>
        <end position="184"/>
    </location>
</feature>
<accession>A0A369T7V8</accession>
<evidence type="ECO:0000313" key="9">
    <source>
        <dbReference type="Proteomes" id="UP000253941"/>
    </source>
</evidence>
<reference evidence="8 9" key="1">
    <citation type="submission" date="2018-07" db="EMBL/GenBank/DDBJ databases">
        <title>Venubactetium sediminum gen. nov., sp. nov., isolated from a marine solar saltern.</title>
        <authorList>
            <person name="Wang S."/>
        </authorList>
    </citation>
    <scope>NUCLEOTIDE SEQUENCE [LARGE SCALE GENOMIC DNA]</scope>
    <source>
        <strain evidence="8 9">WD2A32</strain>
    </source>
</reference>
<evidence type="ECO:0000256" key="4">
    <source>
        <dbReference type="ARBA" id="ARBA00023136"/>
    </source>
</evidence>
<evidence type="ECO:0000256" key="6">
    <source>
        <dbReference type="SAM" id="Phobius"/>
    </source>
</evidence>
<gene>
    <name evidence="8" type="ORF">DRB17_13055</name>
</gene>
<keyword evidence="4 6" id="KW-0472">Membrane</keyword>
<comment type="subcellular location">
    <subcellularLocation>
        <location evidence="1">Membrane</location>
        <topology evidence="1">Multi-pass membrane protein</topology>
    </subcellularLocation>
</comment>
<evidence type="ECO:0000256" key="3">
    <source>
        <dbReference type="ARBA" id="ARBA00022989"/>
    </source>
</evidence>
<keyword evidence="8" id="KW-0645">Protease</keyword>
<evidence type="ECO:0000259" key="7">
    <source>
        <dbReference type="Pfam" id="PF01694"/>
    </source>
</evidence>
<feature type="transmembrane region" description="Helical" evidence="6">
    <location>
        <begin position="20"/>
        <end position="37"/>
    </location>
</feature>
<dbReference type="GO" id="GO:0006508">
    <property type="term" value="P:proteolysis"/>
    <property type="evidence" value="ECO:0007669"/>
    <property type="project" value="UniProtKB-KW"/>
</dbReference>
<evidence type="ECO:0000256" key="1">
    <source>
        <dbReference type="ARBA" id="ARBA00004141"/>
    </source>
</evidence>
<feature type="transmembrane region" description="Helical" evidence="6">
    <location>
        <begin position="42"/>
        <end position="60"/>
    </location>
</feature>
<feature type="domain" description="Peptidase S54 rhomboid" evidence="7">
    <location>
        <begin position="73"/>
        <end position="216"/>
    </location>
</feature>
<feature type="transmembrane region" description="Helical" evidence="6">
    <location>
        <begin position="137"/>
        <end position="155"/>
    </location>
</feature>
<feature type="transmembrane region" description="Helical" evidence="6">
    <location>
        <begin position="196"/>
        <end position="216"/>
    </location>
</feature>
<proteinExistence type="predicted"/>
<feature type="transmembrane region" description="Helical" evidence="6">
    <location>
        <begin position="112"/>
        <end position="131"/>
    </location>
</feature>
<dbReference type="InterPro" id="IPR050925">
    <property type="entry name" value="Rhomboid_protease_S54"/>
</dbReference>
<dbReference type="InterPro" id="IPR035952">
    <property type="entry name" value="Rhomboid-like_sf"/>
</dbReference>
<evidence type="ECO:0000256" key="2">
    <source>
        <dbReference type="ARBA" id="ARBA00022692"/>
    </source>
</evidence>
<keyword evidence="9" id="KW-1185">Reference proteome</keyword>
<feature type="region of interest" description="Disordered" evidence="5">
    <location>
        <begin position="232"/>
        <end position="253"/>
    </location>
</feature>
<keyword evidence="3 6" id="KW-1133">Transmembrane helix</keyword>
<dbReference type="GO" id="GO:0004252">
    <property type="term" value="F:serine-type endopeptidase activity"/>
    <property type="evidence" value="ECO:0007669"/>
    <property type="project" value="InterPro"/>
</dbReference>
<evidence type="ECO:0000256" key="5">
    <source>
        <dbReference type="SAM" id="MobiDB-lite"/>
    </source>
</evidence>
<dbReference type="PANTHER" id="PTHR43731:SF26">
    <property type="entry name" value="RHOMBOID-LIKE PROTEIN 10, CHLOROPLASTIC"/>
    <property type="match status" value="1"/>
</dbReference>
<dbReference type="PANTHER" id="PTHR43731">
    <property type="entry name" value="RHOMBOID PROTEASE"/>
    <property type="match status" value="1"/>
</dbReference>
<dbReference type="Gene3D" id="1.20.1540.10">
    <property type="entry name" value="Rhomboid-like"/>
    <property type="match status" value="1"/>
</dbReference>